<name>A0A9X3BAK1_9BACT</name>
<dbReference type="EMBL" id="JAOTIF010000056">
    <property type="protein sequence ID" value="MCU7552906.1"/>
    <property type="molecule type" value="Genomic_DNA"/>
</dbReference>
<dbReference type="RefSeq" id="WP_279300340.1">
    <property type="nucleotide sequence ID" value="NZ_JAOTIF010000056.1"/>
</dbReference>
<dbReference type="AlphaFoldDB" id="A0A9X3BAK1"/>
<accession>A0A9X3BAK1</accession>
<proteinExistence type="predicted"/>
<keyword evidence="2" id="KW-1185">Reference proteome</keyword>
<gene>
    <name evidence="1" type="ORF">OCK74_27550</name>
</gene>
<dbReference type="Proteomes" id="UP001155483">
    <property type="component" value="Unassembled WGS sequence"/>
</dbReference>
<evidence type="ECO:0000313" key="1">
    <source>
        <dbReference type="EMBL" id="MCU7552906.1"/>
    </source>
</evidence>
<evidence type="ECO:0008006" key="3">
    <source>
        <dbReference type="Google" id="ProtNLM"/>
    </source>
</evidence>
<sequence length="219" mass="25346">MASEEWYRNKIWNEIVATDFEARLKRSRGAYNKAQYLRIQASYLLNSDDSDTQLAGVSLMERLLKDYPEEEFSVVFAQEQLGDYYIHVGAYKKAEMYYRLVTDHYRTKNTRSGTSGLADLKLAETILNGNIEDKFEEAYKLCKNHPVDSIILNSDKFYHAALSAQVCERMNKKEEAKQYAKVALAFSYITEPQFSRHKTVGLVNATDIQLMELEHIVNQ</sequence>
<organism evidence="1 2">
    <name type="scientific">Paraflavisolibacter caeni</name>
    <dbReference type="NCBI Taxonomy" id="2982496"/>
    <lineage>
        <taxon>Bacteria</taxon>
        <taxon>Pseudomonadati</taxon>
        <taxon>Bacteroidota</taxon>
        <taxon>Chitinophagia</taxon>
        <taxon>Chitinophagales</taxon>
        <taxon>Chitinophagaceae</taxon>
        <taxon>Paraflavisolibacter</taxon>
    </lineage>
</organism>
<reference evidence="1" key="2">
    <citation type="submission" date="2023-04" db="EMBL/GenBank/DDBJ databases">
        <title>Paracnuella aquatica gen. nov., sp. nov., a member of the family Chitinophagaceae isolated from a hot spring.</title>
        <authorList>
            <person name="Wang C."/>
        </authorList>
    </citation>
    <scope>NUCLEOTIDE SEQUENCE</scope>
    <source>
        <strain evidence="1">LB-8</strain>
    </source>
</reference>
<reference evidence="1" key="1">
    <citation type="submission" date="2022-09" db="EMBL/GenBank/DDBJ databases">
        <authorList>
            <person name="Yuan C."/>
            <person name="Ke Z."/>
        </authorList>
    </citation>
    <scope>NUCLEOTIDE SEQUENCE</scope>
    <source>
        <strain evidence="1">LB-8</strain>
    </source>
</reference>
<evidence type="ECO:0000313" key="2">
    <source>
        <dbReference type="Proteomes" id="UP001155483"/>
    </source>
</evidence>
<comment type="caution">
    <text evidence="1">The sequence shown here is derived from an EMBL/GenBank/DDBJ whole genome shotgun (WGS) entry which is preliminary data.</text>
</comment>
<protein>
    <recommendedName>
        <fullName evidence="3">Tetratricopeptide repeat protein</fullName>
    </recommendedName>
</protein>